<evidence type="ECO:0000256" key="1">
    <source>
        <dbReference type="ARBA" id="ARBA00005290"/>
    </source>
</evidence>
<evidence type="ECO:0000256" key="7">
    <source>
        <dbReference type="ARBA" id="ARBA00023242"/>
    </source>
</evidence>
<comment type="similarity">
    <text evidence="1 9">Belongs to the GPN-loop GTPase family.</text>
</comment>
<name>A0A443SEN0_9ACAR</name>
<dbReference type="PANTHER" id="PTHR21231">
    <property type="entry name" value="XPA-BINDING PROTEIN 1-RELATED"/>
    <property type="match status" value="1"/>
</dbReference>
<dbReference type="GO" id="GO:0005634">
    <property type="term" value="C:nucleus"/>
    <property type="evidence" value="ECO:0007669"/>
    <property type="project" value="UniProtKB-SubCell"/>
</dbReference>
<dbReference type="EC" id="3.6.5.-" evidence="9"/>
<dbReference type="InterPro" id="IPR030230">
    <property type="entry name" value="Gpn1/Npa3/XAB1"/>
</dbReference>
<dbReference type="GO" id="GO:0005525">
    <property type="term" value="F:GTP binding"/>
    <property type="evidence" value="ECO:0007669"/>
    <property type="project" value="UniProtKB-KW"/>
</dbReference>
<gene>
    <name evidence="10" type="ORF">B4U80_06115</name>
</gene>
<comment type="function">
    <text evidence="8 9">Small GTPase required for proper nuclear import of RNA polymerase II (RNAPII). May act at an RNAP assembly step prior to nuclear import.</text>
</comment>
<dbReference type="GO" id="GO:0003924">
    <property type="term" value="F:GTPase activity"/>
    <property type="evidence" value="ECO:0007669"/>
    <property type="project" value="InterPro"/>
</dbReference>
<dbReference type="FunFam" id="3.40.50.300:FF:000888">
    <property type="entry name" value="GPN-loop GTPase 1"/>
    <property type="match status" value="1"/>
</dbReference>
<keyword evidence="11" id="KW-1185">Reference proteome</keyword>
<reference evidence="10 11" key="1">
    <citation type="journal article" date="2018" name="Gigascience">
        <title>Genomes of trombidid mites reveal novel predicted allergens and laterally-transferred genes associated with secondary metabolism.</title>
        <authorList>
            <person name="Dong X."/>
            <person name="Chaisiri K."/>
            <person name="Xia D."/>
            <person name="Armstrong S.D."/>
            <person name="Fang Y."/>
            <person name="Donnelly M.J."/>
            <person name="Kadowaki T."/>
            <person name="McGarry J.W."/>
            <person name="Darby A.C."/>
            <person name="Makepeace B.L."/>
        </authorList>
    </citation>
    <scope>NUCLEOTIDE SEQUENCE [LARGE SCALE GENOMIC DNA]</scope>
    <source>
        <strain evidence="10">UoL-UT</strain>
    </source>
</reference>
<dbReference type="PANTHER" id="PTHR21231:SF8">
    <property type="entry name" value="GPN-LOOP GTPASE 1"/>
    <property type="match status" value="1"/>
</dbReference>
<proteinExistence type="inferred from homology"/>
<dbReference type="InterPro" id="IPR004130">
    <property type="entry name" value="Gpn"/>
</dbReference>
<evidence type="ECO:0000256" key="6">
    <source>
        <dbReference type="ARBA" id="ARBA00023134"/>
    </source>
</evidence>
<evidence type="ECO:0000256" key="5">
    <source>
        <dbReference type="ARBA" id="ARBA00023054"/>
    </source>
</evidence>
<dbReference type="OrthoDB" id="243313at2759"/>
<keyword evidence="2 9" id="KW-0963">Cytoplasm</keyword>
<evidence type="ECO:0000256" key="2">
    <source>
        <dbReference type="ARBA" id="ARBA00022490"/>
    </source>
</evidence>
<evidence type="ECO:0000256" key="4">
    <source>
        <dbReference type="ARBA" id="ARBA00022801"/>
    </source>
</evidence>
<dbReference type="Proteomes" id="UP000288716">
    <property type="component" value="Unassembled WGS sequence"/>
</dbReference>
<dbReference type="AlphaFoldDB" id="A0A443SEN0"/>
<dbReference type="CDD" id="cd17870">
    <property type="entry name" value="GPN1"/>
    <property type="match status" value="1"/>
</dbReference>
<evidence type="ECO:0000256" key="8">
    <source>
        <dbReference type="ARBA" id="ARBA00055682"/>
    </source>
</evidence>
<dbReference type="SUPFAM" id="SSF52540">
    <property type="entry name" value="P-loop containing nucleoside triphosphate hydrolases"/>
    <property type="match status" value="1"/>
</dbReference>
<keyword evidence="7" id="KW-0539">Nucleus</keyword>
<accession>A0A443SEN0</accession>
<keyword evidence="5" id="KW-0175">Coiled coil</keyword>
<keyword evidence="3 9" id="KW-0547">Nucleotide-binding</keyword>
<organism evidence="10 11">
    <name type="scientific">Leptotrombidium deliense</name>
    <dbReference type="NCBI Taxonomy" id="299467"/>
    <lineage>
        <taxon>Eukaryota</taxon>
        <taxon>Metazoa</taxon>
        <taxon>Ecdysozoa</taxon>
        <taxon>Arthropoda</taxon>
        <taxon>Chelicerata</taxon>
        <taxon>Arachnida</taxon>
        <taxon>Acari</taxon>
        <taxon>Acariformes</taxon>
        <taxon>Trombidiformes</taxon>
        <taxon>Prostigmata</taxon>
        <taxon>Anystina</taxon>
        <taxon>Parasitengona</taxon>
        <taxon>Trombiculoidea</taxon>
        <taxon>Trombiculidae</taxon>
        <taxon>Leptotrombidium</taxon>
    </lineage>
</organism>
<dbReference type="VEuPathDB" id="VectorBase:LDEU006071"/>
<dbReference type="InterPro" id="IPR027417">
    <property type="entry name" value="P-loop_NTPase"/>
</dbReference>
<dbReference type="Pfam" id="PF03029">
    <property type="entry name" value="ATP_bind_1"/>
    <property type="match status" value="1"/>
</dbReference>
<sequence>MDTEKKPICVIVLGMAGSGKSSVIQKINSHLAAELDKSSNAYFINLDPACLEVAYSANIDIRDTVKYKEVMKQFTLGPNGGIITSLNLFATRFDQIMKIIDKRKSEYKYVILDTPGQIEVFTWSASGTIITETLASEYPTVVVYVLDVVRNANPVTFMSNMLYACSILYKTKLPLLLLVNKIDIMDHKFVLDWMHNFEAFQASLEEDSSYSANLARSMSLVLDTFYQELKVVGFSAVTGEGIADFFSNIDKCVEDYEMNYRPEYLKIKMAAEEAKKQKQQSQ</sequence>
<evidence type="ECO:0000313" key="10">
    <source>
        <dbReference type="EMBL" id="RWS25967.1"/>
    </source>
</evidence>
<keyword evidence="6 9" id="KW-0342">GTP-binding</keyword>
<comment type="caution">
    <text evidence="10">The sequence shown here is derived from an EMBL/GenBank/DDBJ whole genome shotgun (WGS) entry which is preliminary data.</text>
</comment>
<evidence type="ECO:0000313" key="11">
    <source>
        <dbReference type="Proteomes" id="UP000288716"/>
    </source>
</evidence>
<dbReference type="GO" id="GO:0005737">
    <property type="term" value="C:cytoplasm"/>
    <property type="evidence" value="ECO:0007669"/>
    <property type="project" value="UniProtKB-SubCell"/>
</dbReference>
<protein>
    <recommendedName>
        <fullName evidence="9">GPN-loop GTPase</fullName>
        <ecNumber evidence="9">3.6.5.-</ecNumber>
    </recommendedName>
</protein>
<dbReference type="EMBL" id="NCKV01003188">
    <property type="protein sequence ID" value="RWS25967.1"/>
    <property type="molecule type" value="Genomic_DNA"/>
</dbReference>
<evidence type="ECO:0000256" key="9">
    <source>
        <dbReference type="RuleBase" id="RU365059"/>
    </source>
</evidence>
<comment type="subcellular location">
    <subcellularLocation>
        <location evidence="9">Cytoplasm</location>
    </subcellularLocation>
    <subcellularLocation>
        <location evidence="9">Nucleus</location>
    </subcellularLocation>
</comment>
<dbReference type="PRINTS" id="PR00449">
    <property type="entry name" value="RASTRNSFRMNG"/>
</dbReference>
<keyword evidence="4 9" id="KW-0378">Hydrolase</keyword>
<dbReference type="Gene3D" id="3.40.50.300">
    <property type="entry name" value="P-loop containing nucleotide triphosphate hydrolases"/>
    <property type="match status" value="1"/>
</dbReference>
<comment type="subunit">
    <text evidence="9">Binds to RNA polymerase II.</text>
</comment>
<evidence type="ECO:0000256" key="3">
    <source>
        <dbReference type="ARBA" id="ARBA00022741"/>
    </source>
</evidence>
<dbReference type="STRING" id="299467.A0A443SEN0"/>